<dbReference type="Gene3D" id="1.10.3420.10">
    <property type="entry name" value="putative ntp pyrophosphohydrolase like domain"/>
    <property type="match status" value="1"/>
</dbReference>
<dbReference type="Pfam" id="PF01503">
    <property type="entry name" value="PRA-PH"/>
    <property type="match status" value="1"/>
</dbReference>
<name>A0A514DGN0_9CAUD</name>
<evidence type="ECO:0000313" key="1">
    <source>
        <dbReference type="EMBL" id="QDH92770.1"/>
    </source>
</evidence>
<accession>A0A514DGN0</accession>
<gene>
    <name evidence="1" type="primary">43</name>
    <name evidence="1" type="ORF">PBI_SINATRA_43</name>
</gene>
<dbReference type="InterPro" id="IPR033653">
    <property type="entry name" value="NTP-PPase_DR2231-like"/>
</dbReference>
<dbReference type="InterPro" id="IPR021130">
    <property type="entry name" value="PRib-ATP_PPHydrolase-like"/>
</dbReference>
<sequence>MSEYQIKNSTVEAQRFDVARVDEVAKWCSGNKVQSSSDGWWIVLGKHTAVPGDYIVKMGDGSFVPYSAEQFEDQYQPVGHTSGGDYVLARPVQGHTVELGGQVFTAAQWEVIQTYARGHAASAVTEATIINPMQAAVVEFQRAMDLPVLSKATPLPEERIGLRVQLIEEEFQELQDALVVGDIVETADACVDLLYVVFGLMVETGLDARVLFDEVHRSNMSKFGEDGKAIIAGENDPDGIFPGRVKKGPNYFRPNLAGIIGEGMGDLEAWRV</sequence>
<protein>
    <submittedName>
        <fullName evidence="1">MazG-like nucleotide pyrophosphohydrolase</fullName>
    </submittedName>
</protein>
<proteinExistence type="predicted"/>
<evidence type="ECO:0000313" key="2">
    <source>
        <dbReference type="Proteomes" id="UP000317453"/>
    </source>
</evidence>
<dbReference type="EMBL" id="MK937602">
    <property type="protein sequence ID" value="QDH92770.1"/>
    <property type="molecule type" value="Genomic_DNA"/>
</dbReference>
<dbReference type="InterPro" id="IPR023292">
    <property type="entry name" value="NTP_PyroPHydrolase-like_dom_sf"/>
</dbReference>
<reference evidence="1 2" key="1">
    <citation type="submission" date="2019-05" db="EMBL/GenBank/DDBJ databases">
        <authorList>
            <person name="Stoner T.H."/>
            <person name="Aull H.G."/>
            <person name="Divens A.M."/>
            <person name="Zack K."/>
            <person name="Garlena R.A."/>
            <person name="Russell D.A."/>
            <person name="Pope W.H."/>
            <person name="Jacobs-Sera D."/>
            <person name="Hatfull G.F."/>
        </authorList>
    </citation>
    <scope>NUCLEOTIDE SEQUENCE [LARGE SCALE GENOMIC DNA]</scope>
</reference>
<keyword evidence="1" id="KW-0378">Hydrolase</keyword>
<organism evidence="1 2">
    <name type="scientific">Microbacterium phage Sinatra</name>
    <dbReference type="NCBI Taxonomy" id="2591219"/>
    <lineage>
        <taxon>Viruses</taxon>
        <taxon>Duplodnaviria</taxon>
        <taxon>Heunggongvirae</taxon>
        <taxon>Uroviricota</taxon>
        <taxon>Caudoviricetes</taxon>
        <taxon>Kojivirus</taxon>
        <taxon>Kojivirus koji</taxon>
    </lineage>
</organism>
<dbReference type="GO" id="GO:0016787">
    <property type="term" value="F:hydrolase activity"/>
    <property type="evidence" value="ECO:0007669"/>
    <property type="project" value="UniProtKB-KW"/>
</dbReference>
<dbReference type="Proteomes" id="UP000317453">
    <property type="component" value="Genome"/>
</dbReference>
<dbReference type="CDD" id="cd11530">
    <property type="entry name" value="NTP-PPase_DR2231_like"/>
    <property type="match status" value="1"/>
</dbReference>